<protein>
    <submittedName>
        <fullName evidence="2">Unkown protein</fullName>
    </submittedName>
</protein>
<proteinExistence type="evidence at transcript level"/>
<dbReference type="EMBL" id="AK418616">
    <property type="protein sequence ID" value="BAN21685.1"/>
    <property type="molecule type" value="mRNA"/>
</dbReference>
<feature type="region of interest" description="Disordered" evidence="1">
    <location>
        <begin position="155"/>
        <end position="224"/>
    </location>
</feature>
<feature type="compositionally biased region" description="Low complexity" evidence="1">
    <location>
        <begin position="96"/>
        <end position="109"/>
    </location>
</feature>
<feature type="compositionally biased region" description="Basic and acidic residues" evidence="1">
    <location>
        <begin position="125"/>
        <end position="135"/>
    </location>
</feature>
<evidence type="ECO:0000256" key="1">
    <source>
        <dbReference type="SAM" id="MobiDB-lite"/>
    </source>
</evidence>
<dbReference type="AlphaFoldDB" id="R4WLG7"/>
<accession>R4WLG7</accession>
<name>R4WLG7_RIPPE</name>
<feature type="region of interest" description="Disordered" evidence="1">
    <location>
        <begin position="93"/>
        <end position="135"/>
    </location>
</feature>
<evidence type="ECO:0000313" key="2">
    <source>
        <dbReference type="EMBL" id="BAN21685.1"/>
    </source>
</evidence>
<organism evidence="2">
    <name type="scientific">Riptortus pedestris</name>
    <name type="common">Bean bug</name>
    <dbReference type="NCBI Taxonomy" id="329032"/>
    <lineage>
        <taxon>Eukaryota</taxon>
        <taxon>Metazoa</taxon>
        <taxon>Ecdysozoa</taxon>
        <taxon>Arthropoda</taxon>
        <taxon>Hexapoda</taxon>
        <taxon>Insecta</taxon>
        <taxon>Pterygota</taxon>
        <taxon>Neoptera</taxon>
        <taxon>Paraneoptera</taxon>
        <taxon>Hemiptera</taxon>
        <taxon>Heteroptera</taxon>
        <taxon>Panheteroptera</taxon>
        <taxon>Pentatomomorpha</taxon>
        <taxon>Coreoidea</taxon>
        <taxon>Alydidae</taxon>
        <taxon>Riptortus</taxon>
    </lineage>
</organism>
<feature type="non-terminal residue" evidence="2">
    <location>
        <position position="224"/>
    </location>
</feature>
<reference evidence="2" key="1">
    <citation type="journal article" date="2013" name="PLoS ONE">
        <title>Gene expression in gut symbiotic organ of stinkbug affected by extracellular bacterial symbiont.</title>
        <authorList>
            <person name="Futahashi R."/>
            <person name="Tanaka K."/>
            <person name="Tanahashi M."/>
            <person name="Nikoh N."/>
            <person name="Kikuchi Y."/>
            <person name="Lee B.L."/>
            <person name="Fukatsu T."/>
        </authorList>
    </citation>
    <scope>NUCLEOTIDE SEQUENCE</scope>
    <source>
        <tissue evidence="2">Midgut</tissue>
    </source>
</reference>
<sequence length="224" mass="24918">MARLLKGDKMAEPPRGRRLSFKTKATNDRKPTVRVLRKTVPSNSVAAIASKFNAIVVEDEQKGRAILKKNREQGSVRETVQKFETLQSPKIVVVRKTSSQSSEKSQSSKATEELDSAKPKIHPKPSIDRKSASSRYVKKDFKELIGKEKKLSLPKTQILDEILNGTNEASIGTPKTEKKKTSPPTQPKKSSQKSDQTKSETNQRPTPEEATCVSKVVKSVRHEA</sequence>